<dbReference type="PANTHER" id="PTHR30136:SF35">
    <property type="entry name" value="HTH-TYPE TRANSCRIPTIONAL REGULATOR RV1719"/>
    <property type="match status" value="1"/>
</dbReference>
<evidence type="ECO:0000256" key="2">
    <source>
        <dbReference type="ARBA" id="ARBA00023125"/>
    </source>
</evidence>
<evidence type="ECO:0000256" key="3">
    <source>
        <dbReference type="ARBA" id="ARBA00023163"/>
    </source>
</evidence>
<dbReference type="PROSITE" id="PS51078">
    <property type="entry name" value="ICLR_ED"/>
    <property type="match status" value="1"/>
</dbReference>
<reference evidence="7 8" key="1">
    <citation type="submission" date="2016-10" db="EMBL/GenBank/DDBJ databases">
        <authorList>
            <person name="de Groot N.N."/>
        </authorList>
    </citation>
    <scope>NUCLEOTIDE SEQUENCE [LARGE SCALE GENOMIC DNA]</scope>
    <source>
        <strain evidence="7 8">GAS522</strain>
    </source>
</reference>
<dbReference type="PANTHER" id="PTHR30136">
    <property type="entry name" value="HELIX-TURN-HELIX TRANSCRIPTIONAL REGULATOR, ICLR FAMILY"/>
    <property type="match status" value="1"/>
</dbReference>
<dbReference type="GO" id="GO:0003677">
    <property type="term" value="F:DNA binding"/>
    <property type="evidence" value="ECO:0007669"/>
    <property type="project" value="UniProtKB-KW"/>
</dbReference>
<evidence type="ECO:0000259" key="6">
    <source>
        <dbReference type="PROSITE" id="PS51078"/>
    </source>
</evidence>
<organism evidence="7 8">
    <name type="scientific">Bradyrhizobium lablabi</name>
    <dbReference type="NCBI Taxonomy" id="722472"/>
    <lineage>
        <taxon>Bacteria</taxon>
        <taxon>Pseudomonadati</taxon>
        <taxon>Pseudomonadota</taxon>
        <taxon>Alphaproteobacteria</taxon>
        <taxon>Hyphomicrobiales</taxon>
        <taxon>Nitrobacteraceae</taxon>
        <taxon>Bradyrhizobium</taxon>
    </lineage>
</organism>
<feature type="domain" description="HTH iclR-type" evidence="5">
    <location>
        <begin position="44"/>
        <end position="106"/>
    </location>
</feature>
<accession>A0A1M7DK91</accession>
<dbReference type="InterPro" id="IPR014757">
    <property type="entry name" value="Tscrpt_reg_IclR_C"/>
</dbReference>
<dbReference type="InterPro" id="IPR005471">
    <property type="entry name" value="Tscrpt_reg_IclR_N"/>
</dbReference>
<feature type="region of interest" description="Disordered" evidence="4">
    <location>
        <begin position="1"/>
        <end position="24"/>
    </location>
</feature>
<keyword evidence="3" id="KW-0804">Transcription</keyword>
<proteinExistence type="predicted"/>
<evidence type="ECO:0000256" key="1">
    <source>
        <dbReference type="ARBA" id="ARBA00023015"/>
    </source>
</evidence>
<sequence length="297" mass="32459">MTSRTKLKTSDKPASPRKTSVARLVQSTEQNIDDDAEDRARSGVQSLGRAFAILEEVARHREGIGLAELSKLVGLHNSTTFHLAKTMVSLGYMRQERDSKRYRVGRPLFALAASALDEIEMVNLATPVLEDLSRESGESGHFAVRMGDSVVVIARTSGAGAFQLTDRVGVVRPAHCTALGKIILASLRPDQLKRFLERVELKPSTKKSITDPSALLREITEIRRDAIAFDDGEFNAEVRCVAVPVYNFTGEVIGALGISGPIWRMTDQVLQSRAKLVQTAAKRLSAEFGARDIAKSS</sequence>
<dbReference type="Pfam" id="PF09339">
    <property type="entry name" value="HTH_IclR"/>
    <property type="match status" value="1"/>
</dbReference>
<dbReference type="OrthoDB" id="2633250at2"/>
<keyword evidence="1" id="KW-0805">Transcription regulation</keyword>
<dbReference type="Pfam" id="PF01614">
    <property type="entry name" value="IclR_C"/>
    <property type="match status" value="1"/>
</dbReference>
<dbReference type="InterPro" id="IPR036390">
    <property type="entry name" value="WH_DNA-bd_sf"/>
</dbReference>
<dbReference type="RefSeq" id="WP_079586494.1">
    <property type="nucleotide sequence ID" value="NZ_FNTI01000001.1"/>
</dbReference>
<dbReference type="Proteomes" id="UP000183208">
    <property type="component" value="Unassembled WGS sequence"/>
</dbReference>
<dbReference type="GO" id="GO:0045892">
    <property type="term" value="P:negative regulation of DNA-templated transcription"/>
    <property type="evidence" value="ECO:0007669"/>
    <property type="project" value="TreeGrafter"/>
</dbReference>
<gene>
    <name evidence="7" type="ORF">SAMN05444171_5348</name>
</gene>
<dbReference type="SMART" id="SM00346">
    <property type="entry name" value="HTH_ICLR"/>
    <property type="match status" value="1"/>
</dbReference>
<evidence type="ECO:0000256" key="4">
    <source>
        <dbReference type="SAM" id="MobiDB-lite"/>
    </source>
</evidence>
<dbReference type="EMBL" id="FNTI01000001">
    <property type="protein sequence ID" value="SED83839.1"/>
    <property type="molecule type" value="Genomic_DNA"/>
</dbReference>
<dbReference type="Gene3D" id="1.10.10.10">
    <property type="entry name" value="Winged helix-like DNA-binding domain superfamily/Winged helix DNA-binding domain"/>
    <property type="match status" value="1"/>
</dbReference>
<dbReference type="SUPFAM" id="SSF46785">
    <property type="entry name" value="Winged helix' DNA-binding domain"/>
    <property type="match status" value="1"/>
</dbReference>
<name>A0A1M7DK91_9BRAD</name>
<dbReference type="PROSITE" id="PS51077">
    <property type="entry name" value="HTH_ICLR"/>
    <property type="match status" value="1"/>
</dbReference>
<dbReference type="Gene3D" id="3.30.450.40">
    <property type="match status" value="1"/>
</dbReference>
<evidence type="ECO:0000313" key="7">
    <source>
        <dbReference type="EMBL" id="SED83839.1"/>
    </source>
</evidence>
<feature type="domain" description="IclR-ED" evidence="6">
    <location>
        <begin position="107"/>
        <end position="290"/>
    </location>
</feature>
<dbReference type="InterPro" id="IPR050707">
    <property type="entry name" value="HTH_MetabolicPath_Reg"/>
</dbReference>
<evidence type="ECO:0000313" key="8">
    <source>
        <dbReference type="Proteomes" id="UP000183208"/>
    </source>
</evidence>
<keyword evidence="2" id="KW-0238">DNA-binding</keyword>
<dbReference type="InterPro" id="IPR029016">
    <property type="entry name" value="GAF-like_dom_sf"/>
</dbReference>
<dbReference type="AlphaFoldDB" id="A0A1M7DK91"/>
<protein>
    <submittedName>
        <fullName evidence="7">Transcriptional regulator, IclR family</fullName>
    </submittedName>
</protein>
<evidence type="ECO:0000259" key="5">
    <source>
        <dbReference type="PROSITE" id="PS51077"/>
    </source>
</evidence>
<dbReference type="GO" id="GO:0003700">
    <property type="term" value="F:DNA-binding transcription factor activity"/>
    <property type="evidence" value="ECO:0007669"/>
    <property type="project" value="TreeGrafter"/>
</dbReference>
<dbReference type="InterPro" id="IPR036388">
    <property type="entry name" value="WH-like_DNA-bd_sf"/>
</dbReference>
<dbReference type="SUPFAM" id="SSF55781">
    <property type="entry name" value="GAF domain-like"/>
    <property type="match status" value="1"/>
</dbReference>